<dbReference type="PANTHER" id="PTHR24220">
    <property type="entry name" value="IMPORT ATP-BINDING PROTEIN"/>
    <property type="match status" value="1"/>
</dbReference>
<dbReference type="SMART" id="SM00382">
    <property type="entry name" value="AAA"/>
    <property type="match status" value="1"/>
</dbReference>
<dbReference type="AlphaFoldDB" id="A0A1W1WSD9"/>
<evidence type="ECO:0000259" key="7">
    <source>
        <dbReference type="PROSITE" id="PS50893"/>
    </source>
</evidence>
<dbReference type="InterPro" id="IPR017911">
    <property type="entry name" value="MacB-like_ATP-bd"/>
</dbReference>
<dbReference type="InterPro" id="IPR027417">
    <property type="entry name" value="P-loop_NTPase"/>
</dbReference>
<dbReference type="InterPro" id="IPR003439">
    <property type="entry name" value="ABC_transporter-like_ATP-bd"/>
</dbReference>
<dbReference type="Pfam" id="PF00005">
    <property type="entry name" value="ABC_tran"/>
    <property type="match status" value="1"/>
</dbReference>
<keyword evidence="9" id="KW-1185">Reference proteome</keyword>
<accession>A0A1W1WSD9</accession>
<dbReference type="Proteomes" id="UP000192602">
    <property type="component" value="Unassembled WGS sequence"/>
</dbReference>
<name>A0A1W1WSD9_9BACT</name>
<comment type="similarity">
    <text evidence="2">Belongs to the ABC transporter superfamily.</text>
</comment>
<dbReference type="GO" id="GO:0022857">
    <property type="term" value="F:transmembrane transporter activity"/>
    <property type="evidence" value="ECO:0007669"/>
    <property type="project" value="TreeGrafter"/>
</dbReference>
<keyword evidence="6 8" id="KW-0067">ATP-binding</keyword>
<evidence type="ECO:0000256" key="6">
    <source>
        <dbReference type="ARBA" id="ARBA00022840"/>
    </source>
</evidence>
<dbReference type="GO" id="GO:0005524">
    <property type="term" value="F:ATP binding"/>
    <property type="evidence" value="ECO:0007669"/>
    <property type="project" value="UniProtKB-KW"/>
</dbReference>
<keyword evidence="5" id="KW-0547">Nucleotide-binding</keyword>
<evidence type="ECO:0000313" key="9">
    <source>
        <dbReference type="Proteomes" id="UP000192602"/>
    </source>
</evidence>
<gene>
    <name evidence="8" type="ORF">SAMN05660197_0958</name>
</gene>
<proteinExistence type="inferred from homology"/>
<dbReference type="EMBL" id="FWWZ01000001">
    <property type="protein sequence ID" value="SMC09156.1"/>
    <property type="molecule type" value="Genomic_DNA"/>
</dbReference>
<dbReference type="Gene3D" id="3.40.50.300">
    <property type="entry name" value="P-loop containing nucleotide triphosphate hydrolases"/>
    <property type="match status" value="1"/>
</dbReference>
<dbReference type="RefSeq" id="WP_197685302.1">
    <property type="nucleotide sequence ID" value="NZ_AP026671.1"/>
</dbReference>
<dbReference type="CDD" id="cd03255">
    <property type="entry name" value="ABC_MJ0796_LolCDE_FtsE"/>
    <property type="match status" value="1"/>
</dbReference>
<dbReference type="FunFam" id="3.40.50.300:FF:000056">
    <property type="entry name" value="Cell division ATP-binding protein FtsE"/>
    <property type="match status" value="1"/>
</dbReference>
<protein>
    <recommendedName>
        <fullName evidence="3">Cell division ATP-binding protein FtsE</fullName>
    </recommendedName>
</protein>
<sequence length="227" mass="24942">MSAIISLEKVSKIYNLGTAKEVVALKDVSLQIKRSSLVLLMGPSGSGKSTLLSLIAALTRPTSGKVVVDGQTISKLPDRFAAVYRREKIGFIFQKFNLLEDLTVFENVIVPLIPTPTPLKELELMASAVMERFAIAHKKDMVVRKLSGGEQQRCAIARALIDNPPIILADEPTANLDSALTEQFLQILGQLKQEGKTIVIATHDPRFADLEIVDEIYEVREGNVFLS</sequence>
<dbReference type="PANTHER" id="PTHR24220:SF86">
    <property type="entry name" value="ABC TRANSPORTER ABCH.1"/>
    <property type="match status" value="1"/>
</dbReference>
<dbReference type="InterPro" id="IPR015854">
    <property type="entry name" value="ABC_transpr_LolD-like"/>
</dbReference>
<dbReference type="GO" id="GO:0016887">
    <property type="term" value="F:ATP hydrolysis activity"/>
    <property type="evidence" value="ECO:0007669"/>
    <property type="project" value="InterPro"/>
</dbReference>
<dbReference type="SUPFAM" id="SSF52540">
    <property type="entry name" value="P-loop containing nucleoside triphosphate hydrolases"/>
    <property type="match status" value="1"/>
</dbReference>
<dbReference type="PROSITE" id="PS50893">
    <property type="entry name" value="ABC_TRANSPORTER_2"/>
    <property type="match status" value="1"/>
</dbReference>
<feature type="domain" description="ABC transporter" evidence="7">
    <location>
        <begin position="5"/>
        <end position="226"/>
    </location>
</feature>
<dbReference type="InterPro" id="IPR003593">
    <property type="entry name" value="AAA+_ATPase"/>
</dbReference>
<keyword evidence="4" id="KW-0813">Transport</keyword>
<reference evidence="9" key="1">
    <citation type="submission" date="2017-04" db="EMBL/GenBank/DDBJ databases">
        <authorList>
            <person name="Varghese N."/>
            <person name="Submissions S."/>
        </authorList>
    </citation>
    <scope>NUCLEOTIDE SEQUENCE [LARGE SCALE GENOMIC DNA]</scope>
    <source>
        <strain evidence="9">DSM 16512</strain>
    </source>
</reference>
<dbReference type="STRING" id="1069081.SAMN05660197_0958"/>
<evidence type="ECO:0000256" key="4">
    <source>
        <dbReference type="ARBA" id="ARBA00022448"/>
    </source>
</evidence>
<evidence type="ECO:0000256" key="5">
    <source>
        <dbReference type="ARBA" id="ARBA00022741"/>
    </source>
</evidence>
<evidence type="ECO:0000256" key="2">
    <source>
        <dbReference type="ARBA" id="ARBA00005417"/>
    </source>
</evidence>
<evidence type="ECO:0000256" key="1">
    <source>
        <dbReference type="ARBA" id="ARBA00002579"/>
    </source>
</evidence>
<comment type="function">
    <text evidence="1">Part of the ABC transporter FtsEX involved in cellular division. Important for assembly or stability of the septal ring.</text>
</comment>
<dbReference type="GO" id="GO:0005886">
    <property type="term" value="C:plasma membrane"/>
    <property type="evidence" value="ECO:0007669"/>
    <property type="project" value="TreeGrafter"/>
</dbReference>
<evidence type="ECO:0000256" key="3">
    <source>
        <dbReference type="ARBA" id="ARBA00020019"/>
    </source>
</evidence>
<organism evidence="8 9">
    <name type="scientific">Nitratiruptor tergarcus DSM 16512</name>
    <dbReference type="NCBI Taxonomy" id="1069081"/>
    <lineage>
        <taxon>Bacteria</taxon>
        <taxon>Pseudomonadati</taxon>
        <taxon>Campylobacterota</taxon>
        <taxon>Epsilonproteobacteria</taxon>
        <taxon>Nautiliales</taxon>
        <taxon>Nitratiruptoraceae</taxon>
        <taxon>Nitratiruptor</taxon>
    </lineage>
</organism>
<evidence type="ECO:0000313" key="8">
    <source>
        <dbReference type="EMBL" id="SMC09156.1"/>
    </source>
</evidence>